<feature type="transmembrane region" description="Helical" evidence="1">
    <location>
        <begin position="37"/>
        <end position="55"/>
    </location>
</feature>
<evidence type="ECO:0000313" key="3">
    <source>
        <dbReference type="Proteomes" id="UP000831189"/>
    </source>
</evidence>
<keyword evidence="1" id="KW-0472">Membrane</keyword>
<name>A0ABY4KT79_9PSED</name>
<feature type="transmembrane region" description="Helical" evidence="1">
    <location>
        <begin position="84"/>
        <end position="106"/>
    </location>
</feature>
<protein>
    <recommendedName>
        <fullName evidence="4">Secreted protein</fullName>
    </recommendedName>
</protein>
<dbReference type="Proteomes" id="UP000831189">
    <property type="component" value="Chromosome"/>
</dbReference>
<keyword evidence="3" id="KW-1185">Reference proteome</keyword>
<evidence type="ECO:0000313" key="2">
    <source>
        <dbReference type="EMBL" id="UPQ84091.1"/>
    </source>
</evidence>
<evidence type="ECO:0000256" key="1">
    <source>
        <dbReference type="SAM" id="Phobius"/>
    </source>
</evidence>
<dbReference type="EMBL" id="CP096208">
    <property type="protein sequence ID" value="UPQ84091.1"/>
    <property type="molecule type" value="Genomic_DNA"/>
</dbReference>
<reference evidence="2 3" key="1">
    <citation type="submission" date="2022-04" db="EMBL/GenBank/DDBJ databases">
        <title>Pseudomonas knackmussii B09-2.</title>
        <authorList>
            <person name="Deng Y."/>
        </authorList>
    </citation>
    <scope>NUCLEOTIDE SEQUENCE [LARGE SCALE GENOMIC DNA]</scope>
    <source>
        <strain evidence="2 3">B09-2</strain>
    </source>
</reference>
<gene>
    <name evidence="2" type="ORF">M0M42_06740</name>
</gene>
<keyword evidence="1" id="KW-1133">Transmembrane helix</keyword>
<sequence>MNRSPVVAFPLAALTGAFVWALSPWLTGHTEPWDASGVYYSAALIAAGLVTGLIVPAPLWALYAGSVFGQFLYLWLFLPSGPLLAVGLIFLLLWSLLFLGGTYLAARIRNRRRSATDE</sequence>
<evidence type="ECO:0008006" key="4">
    <source>
        <dbReference type="Google" id="ProtNLM"/>
    </source>
</evidence>
<feature type="transmembrane region" description="Helical" evidence="1">
    <location>
        <begin position="60"/>
        <end position="78"/>
    </location>
</feature>
<proteinExistence type="predicted"/>
<keyword evidence="1" id="KW-0812">Transmembrane</keyword>
<accession>A0ABY4KT79</accession>
<organism evidence="2 3">
    <name type="scientific">Pseudomonas knackmussii</name>
    <dbReference type="NCBI Taxonomy" id="65741"/>
    <lineage>
        <taxon>Bacteria</taxon>
        <taxon>Pseudomonadati</taxon>
        <taxon>Pseudomonadota</taxon>
        <taxon>Gammaproteobacteria</taxon>
        <taxon>Pseudomonadales</taxon>
        <taxon>Pseudomonadaceae</taxon>
        <taxon>Pseudomonas</taxon>
    </lineage>
</organism>